<gene>
    <name evidence="3" type="ORF">CAMP_LOCUS13936</name>
</gene>
<keyword evidence="4" id="KW-1185">Reference proteome</keyword>
<evidence type="ECO:0000259" key="2">
    <source>
        <dbReference type="PROSITE" id="PS50240"/>
    </source>
</evidence>
<feature type="chain" id="PRO_5040202507" description="Peptidase S1 domain-containing protein" evidence="1">
    <location>
        <begin position="18"/>
        <end position="326"/>
    </location>
</feature>
<keyword evidence="1" id="KW-0732">Signal</keyword>
<dbReference type="PANTHER" id="PTHR24260">
    <property type="match status" value="1"/>
</dbReference>
<dbReference type="OrthoDB" id="6380398at2759"/>
<dbReference type="SUPFAM" id="SSF50494">
    <property type="entry name" value="Trypsin-like serine proteases"/>
    <property type="match status" value="1"/>
</dbReference>
<dbReference type="SMART" id="SM00020">
    <property type="entry name" value="Tryp_SPc"/>
    <property type="match status" value="1"/>
</dbReference>
<accession>A0A9P1N666</accession>
<dbReference type="InterPro" id="IPR001254">
    <property type="entry name" value="Trypsin_dom"/>
</dbReference>
<evidence type="ECO:0000313" key="4">
    <source>
        <dbReference type="Proteomes" id="UP001152747"/>
    </source>
</evidence>
<dbReference type="GO" id="GO:0006508">
    <property type="term" value="P:proteolysis"/>
    <property type="evidence" value="ECO:0007669"/>
    <property type="project" value="InterPro"/>
</dbReference>
<organism evidence="3 4">
    <name type="scientific">Caenorhabditis angaria</name>
    <dbReference type="NCBI Taxonomy" id="860376"/>
    <lineage>
        <taxon>Eukaryota</taxon>
        <taxon>Metazoa</taxon>
        <taxon>Ecdysozoa</taxon>
        <taxon>Nematoda</taxon>
        <taxon>Chromadorea</taxon>
        <taxon>Rhabditida</taxon>
        <taxon>Rhabditina</taxon>
        <taxon>Rhabditomorpha</taxon>
        <taxon>Rhabditoidea</taxon>
        <taxon>Rhabditidae</taxon>
        <taxon>Peloderinae</taxon>
        <taxon>Caenorhabditis</taxon>
    </lineage>
</organism>
<evidence type="ECO:0000256" key="1">
    <source>
        <dbReference type="SAM" id="SignalP"/>
    </source>
</evidence>
<reference evidence="3" key="1">
    <citation type="submission" date="2022-11" db="EMBL/GenBank/DDBJ databases">
        <authorList>
            <person name="Kikuchi T."/>
        </authorList>
    </citation>
    <scope>NUCLEOTIDE SEQUENCE</scope>
    <source>
        <strain evidence="3">PS1010</strain>
    </source>
</reference>
<dbReference type="PANTHER" id="PTHR24260:SF106">
    <property type="entry name" value="PEPTIDASE S1 DOMAIN-CONTAINING PROTEIN"/>
    <property type="match status" value="1"/>
</dbReference>
<comment type="caution">
    <text evidence="3">The sequence shown here is derived from an EMBL/GenBank/DDBJ whole genome shotgun (WGS) entry which is preliminary data.</text>
</comment>
<feature type="signal peptide" evidence="1">
    <location>
        <begin position="1"/>
        <end position="17"/>
    </location>
</feature>
<dbReference type="Proteomes" id="UP001152747">
    <property type="component" value="Unassembled WGS sequence"/>
</dbReference>
<dbReference type="Gene3D" id="2.40.10.10">
    <property type="entry name" value="Trypsin-like serine proteases"/>
    <property type="match status" value="1"/>
</dbReference>
<dbReference type="PROSITE" id="PS50240">
    <property type="entry name" value="TRYPSIN_DOM"/>
    <property type="match status" value="1"/>
</dbReference>
<evidence type="ECO:0000313" key="3">
    <source>
        <dbReference type="EMBL" id="CAI5451299.1"/>
    </source>
</evidence>
<dbReference type="GO" id="GO:0004252">
    <property type="term" value="F:serine-type endopeptidase activity"/>
    <property type="evidence" value="ECO:0007669"/>
    <property type="project" value="InterPro"/>
</dbReference>
<dbReference type="AlphaFoldDB" id="A0A9P1N666"/>
<name>A0A9P1N666_9PELO</name>
<dbReference type="Pfam" id="PF00089">
    <property type="entry name" value="Trypsin"/>
    <property type="match status" value="1"/>
</dbReference>
<sequence>MHIIIFIFLFFIILSNGQLSSFNPVWIGPKFRETSMQSISESIQLSEDCGIQKESKHKRFPWAVSFTVDGVNRLGGSIISPYHILTAAHGFITAIGVGGNLCMNLPANRSMYRDIEDLQKTRKIAYGGECIRGFTENLPNNENCSKPDVVFNTIRSVLIDGDFVAGRCIDGHDWAIVEVENRIKFNENVAPICLPRKKMYHSKTLSVPGWGRRYIFNESGPMIHEIPMRIDPDCPRARPWSDNLPIDASDYICATSLDTRDYFAPRTCHGDSGGGLEYRDDFEKTHLIAMTSFGTKGCPANMLARFTRVDRYTQLICQFTGVCYSV</sequence>
<proteinExistence type="predicted"/>
<protein>
    <recommendedName>
        <fullName evidence="2">Peptidase S1 domain-containing protein</fullName>
    </recommendedName>
</protein>
<dbReference type="InterPro" id="IPR043504">
    <property type="entry name" value="Peptidase_S1_PA_chymotrypsin"/>
</dbReference>
<dbReference type="EMBL" id="CANHGI010000005">
    <property type="protein sequence ID" value="CAI5451299.1"/>
    <property type="molecule type" value="Genomic_DNA"/>
</dbReference>
<feature type="domain" description="Peptidase S1" evidence="2">
    <location>
        <begin position="50"/>
        <end position="321"/>
    </location>
</feature>
<dbReference type="InterPro" id="IPR051333">
    <property type="entry name" value="CLIP_Serine_Protease"/>
</dbReference>
<dbReference type="InterPro" id="IPR009003">
    <property type="entry name" value="Peptidase_S1_PA"/>
</dbReference>